<reference evidence="4" key="1">
    <citation type="submission" date="2015-07" db="EMBL/GenBank/DDBJ databases">
        <title>Adaptation to a free-living lifestyle via gene acquisitions in the diplomonad Trepomonas sp. PC1.</title>
        <authorList>
            <person name="Xu F."/>
            <person name="Jerlstrom-Hultqvist J."/>
            <person name="Kolisko M."/>
            <person name="Simpson A.G.B."/>
            <person name="Roger A.J."/>
            <person name="Svard S.G."/>
            <person name="Andersson J.O."/>
        </authorList>
    </citation>
    <scope>NUCLEOTIDE SEQUENCE</scope>
    <source>
        <strain evidence="4">PC1</strain>
    </source>
</reference>
<dbReference type="EMBL" id="GDID01000289">
    <property type="protein sequence ID" value="JAP96317.1"/>
    <property type="molecule type" value="Transcribed_RNA"/>
</dbReference>
<protein>
    <recommendedName>
        <fullName evidence="5">Leucine rich repeats-containing protein</fullName>
    </recommendedName>
</protein>
<accession>A0A146KIR2</accession>
<evidence type="ECO:0000256" key="2">
    <source>
        <dbReference type="ARBA" id="ARBA00022737"/>
    </source>
</evidence>
<proteinExistence type="predicted"/>
<dbReference type="SUPFAM" id="SSF52058">
    <property type="entry name" value="L domain-like"/>
    <property type="match status" value="1"/>
</dbReference>
<keyword evidence="2" id="KW-0677">Repeat</keyword>
<feature type="non-terminal residue" evidence="4">
    <location>
        <position position="1"/>
    </location>
</feature>
<evidence type="ECO:0000313" key="4">
    <source>
        <dbReference type="EMBL" id="JAP96317.1"/>
    </source>
</evidence>
<name>A0A146KIR2_9EUKA</name>
<feature type="coiled-coil region" evidence="3">
    <location>
        <begin position="938"/>
        <end position="965"/>
    </location>
</feature>
<dbReference type="PANTHER" id="PTHR15454:SF56">
    <property type="entry name" value="PROTEIN PHOSPHATASE 1 REGULATORY SUBUNIT 7-RELATED"/>
    <property type="match status" value="1"/>
</dbReference>
<keyword evidence="1" id="KW-0433">Leucine-rich repeat</keyword>
<sequence>HKDDECEMVDKPERYRLSSQNYLNILPAVNLMQPEFFKYLTQLNISYCKLDKVPLVLKACYTLQDLNLSHNRIKDLPTMFITFYFPFLKVLDITHNQLTNLNCLTELNCLKDLEILNCAENPIPKISARTELLETLLFSPLKYQNELEIGIKWNNFSHFLKLGSYFYLKNKFIETVANAVKAEHYIDVNGTDHIKSFNADQMDLPIDQNRLTTGLIFTYRKVVEQQFVLGPGCTLEKDIRLEAPIVYVGMLQKSLEQKQINQGSIKAIAKHFKHYDSVLQDVQSNQQVPQEDLEHGFFGEEYFCYNKPYVMDQPEKKFSLTTSELINKHIVRDFKISTDVPQHKCDLLHIDPKTMLPTEVENLMKTHFYTDHFYINMNQRFKGTYNQAFPQLRILNGEIITVQDQDKATNLHKQKQLLKESQQQVISAHSKTKIPPILKQAMKENNLQILTSSKPFSEILKRRQLYTKLVEMAKTEKIQIMKEMQEFIAEGKLRQDDDEMKFAERIQRYDTDKDADIEAFIVDCKLFAQSYIAEDTAQLEVNDLQSQNAFNLAETDVRPSGPFLKPGMTAEMVKRSQPQKPTSNLKLKKKLHLNSYLQVDDLDEPAKEEDLLYNNLDSPLVELPPKVEDDEPQQAQIYRSQIANSVMQAEHVQENLNQVIKNDVVQKAFQKTLVTAPGMQMSQVTKSDALNQQNHLKVSTEPLKLLKNTAELAEKVSTVHFGNEIYSSKFIKNPIKFESDVLPSEQYVPKEAIQNIDPPKEFTDTTNMERFKKPNALIPEFRLIMENELEHQRKRTDELFVHVSSHIDKQTRTQIMKLQDRFTIGNQVRHSALLDVVMEGDKLSGNANGIQFQDKITGPISAQFLNEAQIIVQTGVIKRNEPKKLQKGFDMVLNFTTEETMHKIDDKLKREEMLIDKQLTKAIKVEEQQQFLKNMMKANQEQIEKQNHKKIRQQHKKNLEIIQREPGEIQTKSISPTQAVYDTQYKKLQRMKQNASKKQGSLPVNYRNDIIKQKVIDGKTLVPIPITSSSLKKLYHTNQVCALDIQTTEEAAQHATTMEVEANDLIKHTGHIMQNADQELNQLKQYQDKFMQGEMQWDIDRQDPLRKLLINDDCEELMAAIARGKLPEEQTYDPYNAQVQQVADMLDGKMVKELLIQKQVRDIVKEGEEMCRKLK</sequence>
<dbReference type="AlphaFoldDB" id="A0A146KIR2"/>
<dbReference type="GO" id="GO:0005737">
    <property type="term" value="C:cytoplasm"/>
    <property type="evidence" value="ECO:0007669"/>
    <property type="project" value="TreeGrafter"/>
</dbReference>
<evidence type="ECO:0000256" key="3">
    <source>
        <dbReference type="SAM" id="Coils"/>
    </source>
</evidence>
<dbReference type="Gene3D" id="3.80.10.10">
    <property type="entry name" value="Ribonuclease Inhibitor"/>
    <property type="match status" value="1"/>
</dbReference>
<evidence type="ECO:0000256" key="1">
    <source>
        <dbReference type="ARBA" id="ARBA00022614"/>
    </source>
</evidence>
<evidence type="ECO:0008006" key="5">
    <source>
        <dbReference type="Google" id="ProtNLM"/>
    </source>
</evidence>
<dbReference type="InterPro" id="IPR001611">
    <property type="entry name" value="Leu-rich_rpt"/>
</dbReference>
<gene>
    <name evidence="4" type="ORF">TPC1_10385</name>
</gene>
<dbReference type="InterPro" id="IPR032675">
    <property type="entry name" value="LRR_dom_sf"/>
</dbReference>
<organism evidence="4">
    <name type="scientific">Trepomonas sp. PC1</name>
    <dbReference type="NCBI Taxonomy" id="1076344"/>
    <lineage>
        <taxon>Eukaryota</taxon>
        <taxon>Metamonada</taxon>
        <taxon>Diplomonadida</taxon>
        <taxon>Hexamitidae</taxon>
        <taxon>Hexamitinae</taxon>
        <taxon>Trepomonas</taxon>
    </lineage>
</organism>
<dbReference type="PANTHER" id="PTHR15454">
    <property type="entry name" value="NISCHARIN RELATED"/>
    <property type="match status" value="1"/>
</dbReference>
<keyword evidence="3" id="KW-0175">Coiled coil</keyword>
<dbReference type="PROSITE" id="PS51450">
    <property type="entry name" value="LRR"/>
    <property type="match status" value="2"/>
</dbReference>